<feature type="transmembrane region" description="Helical" evidence="9">
    <location>
        <begin position="203"/>
        <end position="222"/>
    </location>
</feature>
<dbReference type="GO" id="GO:1990961">
    <property type="term" value="P:xenobiotic detoxification by transmembrane export across the plasma membrane"/>
    <property type="evidence" value="ECO:0007669"/>
    <property type="project" value="InterPro"/>
</dbReference>
<keyword evidence="12" id="KW-1185">Reference proteome</keyword>
<dbReference type="GO" id="GO:0005886">
    <property type="term" value="C:plasma membrane"/>
    <property type="evidence" value="ECO:0007669"/>
    <property type="project" value="UniProtKB-SubCell"/>
</dbReference>
<feature type="transmembrane region" description="Helical" evidence="9">
    <location>
        <begin position="317"/>
        <end position="337"/>
    </location>
</feature>
<keyword evidence="7 9" id="KW-0472">Membrane</keyword>
<feature type="transmembrane region" description="Helical" evidence="9">
    <location>
        <begin position="228"/>
        <end position="249"/>
    </location>
</feature>
<evidence type="ECO:0000256" key="4">
    <source>
        <dbReference type="ARBA" id="ARBA00022475"/>
    </source>
</evidence>
<gene>
    <name evidence="11" type="ORF">DY023_08060</name>
</gene>
<name>A0A371NVR7_9MICO</name>
<dbReference type="NCBIfam" id="TIGR00710">
    <property type="entry name" value="efflux_Bcr_CflA"/>
    <property type="match status" value="1"/>
</dbReference>
<dbReference type="InterPro" id="IPR004812">
    <property type="entry name" value="Efflux_drug-R_Bcr/CmlA"/>
</dbReference>
<dbReference type="Gene3D" id="1.20.1720.10">
    <property type="entry name" value="Multidrug resistance protein D"/>
    <property type="match status" value="1"/>
</dbReference>
<comment type="subcellular location">
    <subcellularLocation>
        <location evidence="1">Cell membrane</location>
        <topology evidence="1">Multi-pass membrane protein</topology>
    </subcellularLocation>
</comment>
<evidence type="ECO:0000313" key="12">
    <source>
        <dbReference type="Proteomes" id="UP000262172"/>
    </source>
</evidence>
<sequence>MPDRLKPFSNRFGTSSSKASVTDERTPTGSIRAITGSIRTSTPTGAIRTLGPNPATAPVMLHPGDAIPAGRRVLYIILLGALTALGPFTIDLYLPAFPVLESDFQTTAAMIQLTLTGTMIGFALGQLVVGPLSDKVGRRVPLITVTALHVLASVAAALAPNLLLLGGARVLMGVGAAAGGVVAMAIVRDLFGGRRLVVMLSRLALVSGVAPVVAPLIGSWLLTVMSWHGIFVVLACYGAVMLVTTALFIPETLPKERRHERGTETAWHRYRSVLTDRVYLGVLIIGGMTFSGLFSYLSASPFLFQQTHGLDPQQYGLLFAANSLGVVLGVQTAARLAARFGPQWVLAVSTAMLLLSGVAIIVCDQLGLGLWGTVIPLFVFMTSCGFSFPCVQVLALDRHGKAAGTAASILGASNNGIAALISPIVGWIARDAGITATTMASVMAGCAVVAILSLWVIVRPRTVGMLAP</sequence>
<feature type="transmembrane region" description="Helical" evidence="9">
    <location>
        <begin position="142"/>
        <end position="164"/>
    </location>
</feature>
<comment type="caution">
    <text evidence="11">The sequence shown here is derived from an EMBL/GenBank/DDBJ whole genome shotgun (WGS) entry which is preliminary data.</text>
</comment>
<organism evidence="11 12">
    <name type="scientific">Microbacterium bovistercoris</name>
    <dbReference type="NCBI Taxonomy" id="2293570"/>
    <lineage>
        <taxon>Bacteria</taxon>
        <taxon>Bacillati</taxon>
        <taxon>Actinomycetota</taxon>
        <taxon>Actinomycetes</taxon>
        <taxon>Micrococcales</taxon>
        <taxon>Microbacteriaceae</taxon>
        <taxon>Microbacterium</taxon>
    </lineage>
</organism>
<comment type="similarity">
    <text evidence="2">Belongs to the major facilitator superfamily. Bcr/CmlA family.</text>
</comment>
<keyword evidence="5 9" id="KW-0812">Transmembrane</keyword>
<evidence type="ECO:0000256" key="8">
    <source>
        <dbReference type="SAM" id="MobiDB-lite"/>
    </source>
</evidence>
<dbReference type="PROSITE" id="PS00216">
    <property type="entry name" value="SUGAR_TRANSPORT_1"/>
    <property type="match status" value="1"/>
</dbReference>
<dbReference type="Proteomes" id="UP000262172">
    <property type="component" value="Unassembled WGS sequence"/>
</dbReference>
<feature type="transmembrane region" description="Helical" evidence="9">
    <location>
        <begin position="170"/>
        <end position="191"/>
    </location>
</feature>
<evidence type="ECO:0000256" key="3">
    <source>
        <dbReference type="ARBA" id="ARBA00022448"/>
    </source>
</evidence>
<dbReference type="InterPro" id="IPR020846">
    <property type="entry name" value="MFS_dom"/>
</dbReference>
<dbReference type="PANTHER" id="PTHR23502">
    <property type="entry name" value="MAJOR FACILITATOR SUPERFAMILY"/>
    <property type="match status" value="1"/>
</dbReference>
<feature type="transmembrane region" description="Helical" evidence="9">
    <location>
        <begin position="368"/>
        <end position="395"/>
    </location>
</feature>
<feature type="domain" description="Major facilitator superfamily (MFS) profile" evidence="10">
    <location>
        <begin position="72"/>
        <end position="462"/>
    </location>
</feature>
<dbReference type="AlphaFoldDB" id="A0A371NVR7"/>
<reference evidence="11 12" key="1">
    <citation type="submission" date="2018-08" db="EMBL/GenBank/DDBJ databases">
        <title>Isolation, diversity and antifungal activity of Actinobacteria from cow dung.</title>
        <authorList>
            <person name="Ling L."/>
        </authorList>
    </citation>
    <scope>NUCLEOTIDE SEQUENCE [LARGE SCALE GENOMIC DNA]</scope>
    <source>
        <strain evidence="11 12">NEAU-LLE</strain>
    </source>
</reference>
<dbReference type="GO" id="GO:0042910">
    <property type="term" value="F:xenobiotic transmembrane transporter activity"/>
    <property type="evidence" value="ECO:0007669"/>
    <property type="project" value="InterPro"/>
</dbReference>
<dbReference type="InterPro" id="IPR011701">
    <property type="entry name" value="MFS"/>
</dbReference>
<dbReference type="Pfam" id="PF07690">
    <property type="entry name" value="MFS_1"/>
    <property type="match status" value="1"/>
</dbReference>
<keyword evidence="4" id="KW-1003">Cell membrane</keyword>
<feature type="transmembrane region" description="Helical" evidence="9">
    <location>
        <begin position="407"/>
        <end position="428"/>
    </location>
</feature>
<dbReference type="PANTHER" id="PTHR23502:SF132">
    <property type="entry name" value="POLYAMINE TRANSPORTER 2-RELATED"/>
    <property type="match status" value="1"/>
</dbReference>
<dbReference type="SUPFAM" id="SSF103473">
    <property type="entry name" value="MFS general substrate transporter"/>
    <property type="match status" value="1"/>
</dbReference>
<feature type="region of interest" description="Disordered" evidence="8">
    <location>
        <begin position="1"/>
        <end position="27"/>
    </location>
</feature>
<feature type="transmembrane region" description="Helical" evidence="9">
    <location>
        <begin position="278"/>
        <end position="297"/>
    </location>
</feature>
<dbReference type="EMBL" id="QUAB01000039">
    <property type="protein sequence ID" value="REJ05890.1"/>
    <property type="molecule type" value="Genomic_DNA"/>
</dbReference>
<feature type="compositionally biased region" description="Polar residues" evidence="8">
    <location>
        <begin position="11"/>
        <end position="20"/>
    </location>
</feature>
<proteinExistence type="inferred from homology"/>
<evidence type="ECO:0000256" key="1">
    <source>
        <dbReference type="ARBA" id="ARBA00004651"/>
    </source>
</evidence>
<protein>
    <submittedName>
        <fullName evidence="11">MFS transporter</fullName>
    </submittedName>
</protein>
<dbReference type="OrthoDB" id="9814303at2"/>
<feature type="transmembrane region" description="Helical" evidence="9">
    <location>
        <begin position="344"/>
        <end position="362"/>
    </location>
</feature>
<evidence type="ECO:0000313" key="11">
    <source>
        <dbReference type="EMBL" id="REJ05890.1"/>
    </source>
</evidence>
<evidence type="ECO:0000259" key="10">
    <source>
        <dbReference type="PROSITE" id="PS50850"/>
    </source>
</evidence>
<keyword evidence="6 9" id="KW-1133">Transmembrane helix</keyword>
<feature type="transmembrane region" description="Helical" evidence="9">
    <location>
        <begin position="110"/>
        <end position="130"/>
    </location>
</feature>
<dbReference type="InterPro" id="IPR036259">
    <property type="entry name" value="MFS_trans_sf"/>
</dbReference>
<evidence type="ECO:0000256" key="2">
    <source>
        <dbReference type="ARBA" id="ARBA00006236"/>
    </source>
</evidence>
<keyword evidence="3" id="KW-0813">Transport</keyword>
<evidence type="ECO:0000256" key="9">
    <source>
        <dbReference type="SAM" id="Phobius"/>
    </source>
</evidence>
<dbReference type="FunFam" id="1.20.1720.10:FF:000005">
    <property type="entry name" value="Bcr/CflA family efflux transporter"/>
    <property type="match status" value="1"/>
</dbReference>
<evidence type="ECO:0000256" key="5">
    <source>
        <dbReference type="ARBA" id="ARBA00022692"/>
    </source>
</evidence>
<feature type="transmembrane region" description="Helical" evidence="9">
    <location>
        <begin position="434"/>
        <end position="458"/>
    </location>
</feature>
<dbReference type="PROSITE" id="PS50850">
    <property type="entry name" value="MFS"/>
    <property type="match status" value="1"/>
</dbReference>
<dbReference type="InterPro" id="IPR005829">
    <property type="entry name" value="Sugar_transporter_CS"/>
</dbReference>
<accession>A0A371NVR7</accession>
<feature type="transmembrane region" description="Helical" evidence="9">
    <location>
        <begin position="73"/>
        <end position="90"/>
    </location>
</feature>
<evidence type="ECO:0000256" key="6">
    <source>
        <dbReference type="ARBA" id="ARBA00022989"/>
    </source>
</evidence>
<evidence type="ECO:0000256" key="7">
    <source>
        <dbReference type="ARBA" id="ARBA00023136"/>
    </source>
</evidence>
<dbReference type="CDD" id="cd17320">
    <property type="entry name" value="MFS_MdfA_MDR_like"/>
    <property type="match status" value="1"/>
</dbReference>